<gene>
    <name evidence="1" type="ORF">ACFO0A_12990</name>
</gene>
<dbReference type="SUPFAM" id="SSF103025">
    <property type="entry name" value="Folate-binding domain"/>
    <property type="match status" value="1"/>
</dbReference>
<reference evidence="2" key="1">
    <citation type="journal article" date="2019" name="Int. J. Syst. Evol. Microbiol.">
        <title>The Global Catalogue of Microorganisms (GCM) 10K type strain sequencing project: providing services to taxonomists for standard genome sequencing and annotation.</title>
        <authorList>
            <consortium name="The Broad Institute Genomics Platform"/>
            <consortium name="The Broad Institute Genome Sequencing Center for Infectious Disease"/>
            <person name="Wu L."/>
            <person name="Ma J."/>
        </authorList>
    </citation>
    <scope>NUCLEOTIDE SEQUENCE [LARGE SCALE GENOMIC DNA]</scope>
    <source>
        <strain evidence="2">CGMCC 1.12989</strain>
    </source>
</reference>
<keyword evidence="2" id="KW-1185">Reference proteome</keyword>
<dbReference type="EMBL" id="JBHSDR010000006">
    <property type="protein sequence ID" value="MFC4295970.1"/>
    <property type="molecule type" value="Genomic_DNA"/>
</dbReference>
<name>A0ABV8RSV9_9SPHN</name>
<sequence>MANLTIGAFSRYVAKLPAAVHPTLTLTEWTEVSACHVIALQARAEATAAVLGALPRDAHILHTGIGQWLVIVKGGGVVDLTSRLHGLAKTFDQSAASGILEFEGHDALRLLQKGVFVDLTRTLDMDGSCLVSVIAHVPVTMWRISSDRFGIAVPRSYVGSFWHWLEASAAADAMTLSTLN</sequence>
<evidence type="ECO:0008006" key="3">
    <source>
        <dbReference type="Google" id="ProtNLM"/>
    </source>
</evidence>
<dbReference type="RefSeq" id="WP_379539425.1">
    <property type="nucleotide sequence ID" value="NZ_JBHSDR010000006.1"/>
</dbReference>
<evidence type="ECO:0000313" key="1">
    <source>
        <dbReference type="EMBL" id="MFC4295970.1"/>
    </source>
</evidence>
<dbReference type="InterPro" id="IPR027266">
    <property type="entry name" value="TrmE/GcvT-like"/>
</dbReference>
<dbReference type="Proteomes" id="UP001595828">
    <property type="component" value="Unassembled WGS sequence"/>
</dbReference>
<evidence type="ECO:0000313" key="2">
    <source>
        <dbReference type="Proteomes" id="UP001595828"/>
    </source>
</evidence>
<protein>
    <recommendedName>
        <fullName evidence="3">Sarcosine oxidase subunit gamma</fullName>
    </recommendedName>
</protein>
<proteinExistence type="predicted"/>
<dbReference type="Gene3D" id="3.30.70.1520">
    <property type="entry name" value="Heterotetrameric sarcosine oxidase"/>
    <property type="match status" value="1"/>
</dbReference>
<comment type="caution">
    <text evidence="1">The sequence shown here is derived from an EMBL/GenBank/DDBJ whole genome shotgun (WGS) entry which is preliminary data.</text>
</comment>
<accession>A0ABV8RSV9</accession>
<dbReference type="Gene3D" id="3.30.1360.120">
    <property type="entry name" value="Probable tRNA modification gtpase trme, domain 1"/>
    <property type="match status" value="1"/>
</dbReference>
<organism evidence="1 2">
    <name type="scientific">Novosphingobium tardum</name>
    <dbReference type="NCBI Taxonomy" id="1538021"/>
    <lineage>
        <taxon>Bacteria</taxon>
        <taxon>Pseudomonadati</taxon>
        <taxon>Pseudomonadota</taxon>
        <taxon>Alphaproteobacteria</taxon>
        <taxon>Sphingomonadales</taxon>
        <taxon>Sphingomonadaceae</taxon>
        <taxon>Novosphingobium</taxon>
    </lineage>
</organism>